<name>A0AAD8L1T9_TARER</name>
<proteinExistence type="predicted"/>
<keyword evidence="2" id="KW-1185">Reference proteome</keyword>
<gene>
    <name evidence="1" type="ORF">QVD17_07942</name>
</gene>
<dbReference type="AlphaFoldDB" id="A0AAD8L1T9"/>
<accession>A0AAD8L1T9</accession>
<organism evidence="1 2">
    <name type="scientific">Tagetes erecta</name>
    <name type="common">African marigold</name>
    <dbReference type="NCBI Taxonomy" id="13708"/>
    <lineage>
        <taxon>Eukaryota</taxon>
        <taxon>Viridiplantae</taxon>
        <taxon>Streptophyta</taxon>
        <taxon>Embryophyta</taxon>
        <taxon>Tracheophyta</taxon>
        <taxon>Spermatophyta</taxon>
        <taxon>Magnoliopsida</taxon>
        <taxon>eudicotyledons</taxon>
        <taxon>Gunneridae</taxon>
        <taxon>Pentapetalae</taxon>
        <taxon>asterids</taxon>
        <taxon>campanulids</taxon>
        <taxon>Asterales</taxon>
        <taxon>Asteraceae</taxon>
        <taxon>Asteroideae</taxon>
        <taxon>Heliantheae alliance</taxon>
        <taxon>Tageteae</taxon>
        <taxon>Tagetes</taxon>
    </lineage>
</organism>
<evidence type="ECO:0000313" key="1">
    <source>
        <dbReference type="EMBL" id="KAK1431483.1"/>
    </source>
</evidence>
<dbReference type="Proteomes" id="UP001229421">
    <property type="component" value="Unassembled WGS sequence"/>
</dbReference>
<evidence type="ECO:0000313" key="2">
    <source>
        <dbReference type="Proteomes" id="UP001229421"/>
    </source>
</evidence>
<dbReference type="EMBL" id="JAUHHV010000002">
    <property type="protein sequence ID" value="KAK1431483.1"/>
    <property type="molecule type" value="Genomic_DNA"/>
</dbReference>
<protein>
    <submittedName>
        <fullName evidence="1">Uncharacterized protein</fullName>
    </submittedName>
</protein>
<reference evidence="1" key="1">
    <citation type="journal article" date="2023" name="bioRxiv">
        <title>Improved chromosome-level genome assembly for marigold (Tagetes erecta).</title>
        <authorList>
            <person name="Jiang F."/>
            <person name="Yuan L."/>
            <person name="Wang S."/>
            <person name="Wang H."/>
            <person name="Xu D."/>
            <person name="Wang A."/>
            <person name="Fan W."/>
        </authorList>
    </citation>
    <scope>NUCLEOTIDE SEQUENCE</scope>
    <source>
        <strain evidence="1">WSJ</strain>
        <tissue evidence="1">Leaf</tissue>
    </source>
</reference>
<sequence>MFIDHNAYDIGPFHLDTSDMFDFVPVVLISNSTFFALFCFRPAILISLIMSSCFGIACNQFTSEKKTGCKGCFK</sequence>
<comment type="caution">
    <text evidence="1">The sequence shown here is derived from an EMBL/GenBank/DDBJ whole genome shotgun (WGS) entry which is preliminary data.</text>
</comment>